<sequence>MRVSLRLLRYFTATAETGSTTAAAKQLNVSQPSISVAIRELESLFDDTLFTRESGAKMTLTRFGVRKLAEARQLLSAAASFEADDSGDAASGEVQIGVFSTIAPVYLPALLRIARARFPDLSIRFVEGDLVQLEEGLRSSHIELALMYDVGLPADIERECLAELEPYALVPTASKLAKKVGKLSLHELAKEPLILIDLPHSREFLMAPFWQCGLAPEVRYRATSLELVRSMVAHGLGVSLLITQSETASSSTGAIERPIREETIRQPLVIARPARAKRTKASELVAQCMRAAVNEAMSKRAGHTRRRSRA</sequence>
<evidence type="ECO:0000313" key="2">
    <source>
        <dbReference type="Proteomes" id="UP001558850"/>
    </source>
</evidence>
<keyword evidence="2" id="KW-1185">Reference proteome</keyword>
<gene>
    <name evidence="1" type="ORF">AB4Y32_14860</name>
</gene>
<protein>
    <submittedName>
        <fullName evidence="1">LysR substrate-binding domain-containing protein</fullName>
    </submittedName>
</protein>
<organism evidence="1 2">
    <name type="scientific">Paraburkholderia phymatum</name>
    <dbReference type="NCBI Taxonomy" id="148447"/>
    <lineage>
        <taxon>Bacteria</taxon>
        <taxon>Pseudomonadati</taxon>
        <taxon>Pseudomonadota</taxon>
        <taxon>Betaproteobacteria</taxon>
        <taxon>Burkholderiales</taxon>
        <taxon>Burkholderiaceae</taxon>
        <taxon>Paraburkholderia</taxon>
    </lineage>
</organism>
<dbReference type="EMBL" id="JBFRCH010000006">
    <property type="protein sequence ID" value="MEX3933061.1"/>
    <property type="molecule type" value="Genomic_DNA"/>
</dbReference>
<dbReference type="Proteomes" id="UP001558850">
    <property type="component" value="Unassembled WGS sequence"/>
</dbReference>
<comment type="caution">
    <text evidence="1">The sequence shown here is derived from an EMBL/GenBank/DDBJ whole genome shotgun (WGS) entry which is preliminary data.</text>
</comment>
<accession>A0ACC6U054</accession>
<name>A0ACC6U054_9BURK</name>
<reference evidence="1" key="1">
    <citation type="submission" date="2024-07" db="EMBL/GenBank/DDBJ databases">
        <title>A survey of Mimosa microsymbionts across Brazilian biomes reveals a high diversity of Paraburkholderia nodulating endemic species, but also that Cupriavidus is common as a symbiont of widespread species.</title>
        <authorList>
            <person name="Rouws L."/>
            <person name="Barauna A."/>
            <person name="Beukes C."/>
            <person name="Rouws J.R.C."/>
            <person name="De Faria S.M."/>
            <person name="Gross E."/>
            <person name="Bueno Dos Reis Junior F."/>
            <person name="Simon M.F."/>
            <person name="Maluk M."/>
            <person name="Odee D.W."/>
            <person name="Kenicer G."/>
            <person name="Young J.P.W."/>
            <person name="Reis V.M."/>
            <person name="Zilli J."/>
            <person name="James E.K."/>
        </authorList>
    </citation>
    <scope>NUCLEOTIDE SEQUENCE</scope>
    <source>
        <strain evidence="1">EG181B</strain>
    </source>
</reference>
<proteinExistence type="predicted"/>
<evidence type="ECO:0000313" key="1">
    <source>
        <dbReference type="EMBL" id="MEX3933061.1"/>
    </source>
</evidence>